<name>A0ABN7P1F4_TIMPD</name>
<proteinExistence type="predicted"/>
<feature type="compositionally biased region" description="Basic and acidic residues" evidence="1">
    <location>
        <begin position="306"/>
        <end position="317"/>
    </location>
</feature>
<dbReference type="Proteomes" id="UP001153148">
    <property type="component" value="Unassembled WGS sequence"/>
</dbReference>
<organism evidence="2 3">
    <name type="scientific">Timema podura</name>
    <name type="common">Walking stick</name>
    <dbReference type="NCBI Taxonomy" id="61482"/>
    <lineage>
        <taxon>Eukaryota</taxon>
        <taxon>Metazoa</taxon>
        <taxon>Ecdysozoa</taxon>
        <taxon>Arthropoda</taxon>
        <taxon>Hexapoda</taxon>
        <taxon>Insecta</taxon>
        <taxon>Pterygota</taxon>
        <taxon>Neoptera</taxon>
        <taxon>Polyneoptera</taxon>
        <taxon>Phasmatodea</taxon>
        <taxon>Timematodea</taxon>
        <taxon>Timematoidea</taxon>
        <taxon>Timematidae</taxon>
        <taxon>Timema</taxon>
    </lineage>
</organism>
<sequence length="326" mass="36905">MILDQFNGMTTSDHRQADTGTSHESLEEREMYDTNYDVWEHEPSSKLNVGPWPISRLGEGLAEVLVLLTNNSISNPENDVELNLEIEVTESILAAMVSDEDRAIESLLDVTIVVPNNSIASSKDIVPLEETPKEYFETKQSEEKAHQDKTNKLPQKQITTLFPNSHLSVDNSIKNISPRGNKIFDNTALEHQSQRVSSFILDKRGQETCKDGGRSIREPELASKPKNLNARIHRGYGLASSCMCDGDMAKKDSKIIYYKAPSSFQNQKKLERENLEKWRIQIKERHGLRDWEEGRGAPMDEGGDYGSREEGQKHTDIRYSSVIESP</sequence>
<feature type="region of interest" description="Disordered" evidence="1">
    <location>
        <begin position="1"/>
        <end position="26"/>
    </location>
</feature>
<dbReference type="EMBL" id="CAJPIN010016480">
    <property type="protein sequence ID" value="CAG2061602.1"/>
    <property type="molecule type" value="Genomic_DNA"/>
</dbReference>
<evidence type="ECO:0000256" key="1">
    <source>
        <dbReference type="SAM" id="MobiDB-lite"/>
    </source>
</evidence>
<evidence type="ECO:0000313" key="2">
    <source>
        <dbReference type="EMBL" id="CAG2061602.1"/>
    </source>
</evidence>
<evidence type="ECO:0000313" key="3">
    <source>
        <dbReference type="Proteomes" id="UP001153148"/>
    </source>
</evidence>
<protein>
    <submittedName>
        <fullName evidence="2">Uncharacterized protein</fullName>
    </submittedName>
</protein>
<reference evidence="2" key="1">
    <citation type="submission" date="2021-03" db="EMBL/GenBank/DDBJ databases">
        <authorList>
            <person name="Tran Van P."/>
        </authorList>
    </citation>
    <scope>NUCLEOTIDE SEQUENCE</scope>
</reference>
<accession>A0ABN7P1F4</accession>
<gene>
    <name evidence="2" type="ORF">TPAB3V08_LOCUS8556</name>
</gene>
<feature type="region of interest" description="Disordered" evidence="1">
    <location>
        <begin position="289"/>
        <end position="326"/>
    </location>
</feature>
<comment type="caution">
    <text evidence="2">The sequence shown here is derived from an EMBL/GenBank/DDBJ whole genome shotgun (WGS) entry which is preliminary data.</text>
</comment>
<keyword evidence="3" id="KW-1185">Reference proteome</keyword>